<proteinExistence type="inferred from homology"/>
<dbReference type="CDD" id="cd13578">
    <property type="entry name" value="PBP2_Bug27"/>
    <property type="match status" value="1"/>
</dbReference>
<dbReference type="PANTHER" id="PTHR42928">
    <property type="entry name" value="TRICARBOXYLATE-BINDING PROTEIN"/>
    <property type="match status" value="1"/>
</dbReference>
<dbReference type="Pfam" id="PF03401">
    <property type="entry name" value="TctC"/>
    <property type="match status" value="1"/>
</dbReference>
<dbReference type="PIRSF" id="PIRSF017082">
    <property type="entry name" value="YflP"/>
    <property type="match status" value="1"/>
</dbReference>
<protein>
    <submittedName>
        <fullName evidence="3">Tripartite tricarboxylate transporter family receptor</fullName>
    </submittedName>
</protein>
<evidence type="ECO:0000313" key="3">
    <source>
        <dbReference type="EMBL" id="BAT59406.1"/>
    </source>
</evidence>
<organism evidence="3 4">
    <name type="scientific">Variibacter gotjawalensis</name>
    <dbReference type="NCBI Taxonomy" id="1333996"/>
    <lineage>
        <taxon>Bacteria</taxon>
        <taxon>Pseudomonadati</taxon>
        <taxon>Pseudomonadota</taxon>
        <taxon>Alphaproteobacteria</taxon>
        <taxon>Hyphomicrobiales</taxon>
        <taxon>Nitrobacteraceae</taxon>
        <taxon>Variibacter</taxon>
    </lineage>
</organism>
<accession>A0A0S3PUB0</accession>
<keyword evidence="3" id="KW-0675">Receptor</keyword>
<evidence type="ECO:0000313" key="4">
    <source>
        <dbReference type="Proteomes" id="UP000236884"/>
    </source>
</evidence>
<keyword evidence="4" id="KW-1185">Reference proteome</keyword>
<dbReference type="Proteomes" id="UP000236884">
    <property type="component" value="Chromosome"/>
</dbReference>
<evidence type="ECO:0000256" key="2">
    <source>
        <dbReference type="SAM" id="SignalP"/>
    </source>
</evidence>
<dbReference type="SUPFAM" id="SSF53850">
    <property type="entry name" value="Periplasmic binding protein-like II"/>
    <property type="match status" value="1"/>
</dbReference>
<feature type="chain" id="PRO_5006615686" evidence="2">
    <location>
        <begin position="23"/>
        <end position="318"/>
    </location>
</feature>
<gene>
    <name evidence="3" type="ORF">GJW-30_1_01939</name>
</gene>
<comment type="similarity">
    <text evidence="1">Belongs to the UPF0065 (bug) family.</text>
</comment>
<reference evidence="3 4" key="1">
    <citation type="submission" date="2015-08" db="EMBL/GenBank/DDBJ databases">
        <title>Investigation of the bacterial diversity of lava forest soil.</title>
        <authorList>
            <person name="Lee J.S."/>
        </authorList>
    </citation>
    <scope>NUCLEOTIDE SEQUENCE [LARGE SCALE GENOMIC DNA]</scope>
    <source>
        <strain evidence="3 4">GJW-30</strain>
    </source>
</reference>
<dbReference type="InterPro" id="IPR042100">
    <property type="entry name" value="Bug_dom1"/>
</dbReference>
<dbReference type="OrthoDB" id="8443386at2"/>
<evidence type="ECO:0000256" key="1">
    <source>
        <dbReference type="ARBA" id="ARBA00006987"/>
    </source>
</evidence>
<dbReference type="PANTHER" id="PTHR42928:SF5">
    <property type="entry name" value="BLR1237 PROTEIN"/>
    <property type="match status" value="1"/>
</dbReference>
<sequence>MRFFVVTALTIAMTALSPIASAQPNQMKIVVPFAAGGTADVLGRIVAQQLGAINGSQVIVENRPGGGGNIGAETVARGPSDGSTLLLGTIGIHAASKIYRSLPYDPAKDLQPVTILAEVPNALIVHPSIAAKDVKEFLALAKKEPGAINFGSAGNGSSTHMIAELFKLKADAKLTHVPYRGSGPALNDLVAGQIQAMFENLPTALPFIENGNVRVLGVTSSTRSPSLPNVPTIAEAGVPGYDATAWFTIAVASTVSGAVVEKLNADIRRILQQPETIERFKKLGAVIVGNSVTDARTFFATETTKWNGVIDAAGIRLD</sequence>
<dbReference type="Gene3D" id="3.40.190.10">
    <property type="entry name" value="Periplasmic binding protein-like II"/>
    <property type="match status" value="1"/>
</dbReference>
<dbReference type="KEGG" id="vgo:GJW-30_1_01939"/>
<dbReference type="InterPro" id="IPR005064">
    <property type="entry name" value="BUG"/>
</dbReference>
<dbReference type="AlphaFoldDB" id="A0A0S3PUB0"/>
<name>A0A0S3PUB0_9BRAD</name>
<feature type="signal peptide" evidence="2">
    <location>
        <begin position="1"/>
        <end position="22"/>
    </location>
</feature>
<keyword evidence="2" id="KW-0732">Signal</keyword>
<dbReference type="EMBL" id="AP014946">
    <property type="protein sequence ID" value="BAT59406.1"/>
    <property type="molecule type" value="Genomic_DNA"/>
</dbReference>
<dbReference type="Gene3D" id="3.40.190.150">
    <property type="entry name" value="Bordetella uptake gene, domain 1"/>
    <property type="match status" value="1"/>
</dbReference>